<gene>
    <name evidence="10" type="primary">Hivep2</name>
    <name evidence="10" type="ORF">Anas_08452</name>
</gene>
<dbReference type="OrthoDB" id="10004641at2759"/>
<evidence type="ECO:0000256" key="3">
    <source>
        <dbReference type="ARBA" id="ARBA00022737"/>
    </source>
</evidence>
<feature type="domain" description="C2H2-type" evidence="9">
    <location>
        <begin position="241"/>
        <end position="270"/>
    </location>
</feature>
<protein>
    <submittedName>
        <fullName evidence="10">Immunodeficiency virus type I enhancer-binding protein 2-like protein</fullName>
    </submittedName>
</protein>
<sequence>MWRCSYPGCLYKVYNRTNLVKHIRKHVGSKPYFCHLCDYRSSQKKEKNVFRGTKASSCMPNRVTLKSGSIIEGILTYNSPDQVFGITQQFMSKEGSMWKCCYPGCSYLEYNKTNFLSHVRRHTGEKPFMCPKCDYKSNQKVVILCSQFCWSGAIRKGMGSRKRGNVNNYTADQVSEVSRQYMAREGSFWICKYPNCVYVDSVKTNILRHDIYHGLLGTTNTLQTDGLADNSPYMTKEGSMWKCIYPNCTYQAYNKGNLSKHVRKHTGERPYACYLCGYRSKECSNLYKHMKYKHSIQ</sequence>
<evidence type="ECO:0000256" key="2">
    <source>
        <dbReference type="ARBA" id="ARBA00022723"/>
    </source>
</evidence>
<keyword evidence="5" id="KW-0862">Zinc</keyword>
<feature type="domain" description="C2H2-type" evidence="9">
    <location>
        <begin position="271"/>
        <end position="297"/>
    </location>
</feature>
<proteinExistence type="predicted"/>
<dbReference type="GO" id="GO:0005634">
    <property type="term" value="C:nucleus"/>
    <property type="evidence" value="ECO:0007669"/>
    <property type="project" value="UniProtKB-SubCell"/>
</dbReference>
<dbReference type="InterPro" id="IPR013087">
    <property type="entry name" value="Znf_C2H2_type"/>
</dbReference>
<keyword evidence="7" id="KW-0539">Nucleus</keyword>
<accession>A0A5N5SPZ7</accession>
<keyword evidence="2" id="KW-0479">Metal-binding</keyword>
<dbReference type="Gene3D" id="3.30.160.60">
    <property type="entry name" value="Classic Zinc Finger"/>
    <property type="match status" value="4"/>
</dbReference>
<feature type="domain" description="C2H2-type" evidence="9">
    <location>
        <begin position="2"/>
        <end position="31"/>
    </location>
</feature>
<dbReference type="GO" id="GO:0003677">
    <property type="term" value="F:DNA binding"/>
    <property type="evidence" value="ECO:0007669"/>
    <property type="project" value="UniProtKB-KW"/>
</dbReference>
<dbReference type="SUPFAM" id="SSF57667">
    <property type="entry name" value="beta-beta-alpha zinc fingers"/>
    <property type="match status" value="3"/>
</dbReference>
<keyword evidence="4 8" id="KW-0863">Zinc-finger</keyword>
<dbReference type="PROSITE" id="PS00028">
    <property type="entry name" value="ZINC_FINGER_C2H2_1"/>
    <property type="match status" value="1"/>
</dbReference>
<keyword evidence="6" id="KW-0238">DNA-binding</keyword>
<dbReference type="InterPro" id="IPR036236">
    <property type="entry name" value="Znf_C2H2_sf"/>
</dbReference>
<evidence type="ECO:0000313" key="10">
    <source>
        <dbReference type="EMBL" id="KAB7495828.1"/>
    </source>
</evidence>
<dbReference type="PROSITE" id="PS50157">
    <property type="entry name" value="ZINC_FINGER_C2H2_2"/>
    <property type="match status" value="4"/>
</dbReference>
<evidence type="ECO:0000256" key="8">
    <source>
        <dbReference type="PROSITE-ProRule" id="PRU00042"/>
    </source>
</evidence>
<dbReference type="EMBL" id="SEYY01022076">
    <property type="protein sequence ID" value="KAB7495828.1"/>
    <property type="molecule type" value="Genomic_DNA"/>
</dbReference>
<comment type="caution">
    <text evidence="10">The sequence shown here is derived from an EMBL/GenBank/DDBJ whole genome shotgun (WGS) entry which is preliminary data.</text>
</comment>
<evidence type="ECO:0000313" key="11">
    <source>
        <dbReference type="Proteomes" id="UP000326759"/>
    </source>
</evidence>
<evidence type="ECO:0000256" key="7">
    <source>
        <dbReference type="ARBA" id="ARBA00023242"/>
    </source>
</evidence>
<evidence type="ECO:0000259" key="9">
    <source>
        <dbReference type="PROSITE" id="PS50157"/>
    </source>
</evidence>
<evidence type="ECO:0000256" key="1">
    <source>
        <dbReference type="ARBA" id="ARBA00004123"/>
    </source>
</evidence>
<feature type="domain" description="C2H2-type" evidence="9">
    <location>
        <begin position="98"/>
        <end position="127"/>
    </location>
</feature>
<dbReference type="PANTHER" id="PTHR24392">
    <property type="entry name" value="ZINC FINGER PROTEIN"/>
    <property type="match status" value="1"/>
</dbReference>
<dbReference type="GO" id="GO:0008270">
    <property type="term" value="F:zinc ion binding"/>
    <property type="evidence" value="ECO:0007669"/>
    <property type="project" value="UniProtKB-KW"/>
</dbReference>
<reference evidence="10 11" key="1">
    <citation type="journal article" date="2019" name="PLoS Biol.">
        <title>Sex chromosomes control vertical transmission of feminizing Wolbachia symbionts in an isopod.</title>
        <authorList>
            <person name="Becking T."/>
            <person name="Chebbi M.A."/>
            <person name="Giraud I."/>
            <person name="Moumen B."/>
            <person name="Laverre T."/>
            <person name="Caubet Y."/>
            <person name="Peccoud J."/>
            <person name="Gilbert C."/>
            <person name="Cordaux R."/>
        </authorList>
    </citation>
    <scope>NUCLEOTIDE SEQUENCE [LARGE SCALE GENOMIC DNA]</scope>
    <source>
        <strain evidence="10">ANa2</strain>
        <tissue evidence="10">Whole body excluding digestive tract and cuticle</tissue>
    </source>
</reference>
<dbReference type="SMART" id="SM00355">
    <property type="entry name" value="ZnF_C2H2"/>
    <property type="match status" value="5"/>
</dbReference>
<keyword evidence="3" id="KW-0677">Repeat</keyword>
<keyword evidence="11" id="KW-1185">Reference proteome</keyword>
<name>A0A5N5SPZ7_9CRUS</name>
<evidence type="ECO:0000256" key="6">
    <source>
        <dbReference type="ARBA" id="ARBA00023125"/>
    </source>
</evidence>
<evidence type="ECO:0000256" key="4">
    <source>
        <dbReference type="ARBA" id="ARBA00022771"/>
    </source>
</evidence>
<dbReference type="PANTHER" id="PTHR24392:SF31">
    <property type="entry name" value="C2H2-TYPE DOMAIN-CONTAINING PROTEIN"/>
    <property type="match status" value="1"/>
</dbReference>
<evidence type="ECO:0000256" key="5">
    <source>
        <dbReference type="ARBA" id="ARBA00022833"/>
    </source>
</evidence>
<dbReference type="Proteomes" id="UP000326759">
    <property type="component" value="Unassembled WGS sequence"/>
</dbReference>
<comment type="subcellular location">
    <subcellularLocation>
        <location evidence="1">Nucleus</location>
    </subcellularLocation>
</comment>
<organism evidence="10 11">
    <name type="scientific">Armadillidium nasatum</name>
    <dbReference type="NCBI Taxonomy" id="96803"/>
    <lineage>
        <taxon>Eukaryota</taxon>
        <taxon>Metazoa</taxon>
        <taxon>Ecdysozoa</taxon>
        <taxon>Arthropoda</taxon>
        <taxon>Crustacea</taxon>
        <taxon>Multicrustacea</taxon>
        <taxon>Malacostraca</taxon>
        <taxon>Eumalacostraca</taxon>
        <taxon>Peracarida</taxon>
        <taxon>Isopoda</taxon>
        <taxon>Oniscidea</taxon>
        <taxon>Crinocheta</taxon>
        <taxon>Armadillidiidae</taxon>
        <taxon>Armadillidium</taxon>
    </lineage>
</organism>
<dbReference type="AlphaFoldDB" id="A0A5N5SPZ7"/>